<dbReference type="Gene3D" id="3.90.1600.10">
    <property type="entry name" value="Palm domain of DNA polymerase"/>
    <property type="match status" value="1"/>
</dbReference>
<dbReference type="Gene3D" id="1.10.287.690">
    <property type="entry name" value="Helix hairpin bin"/>
    <property type="match status" value="1"/>
</dbReference>
<dbReference type="Pfam" id="PF00136">
    <property type="entry name" value="DNA_pol_B"/>
    <property type="match status" value="1"/>
</dbReference>
<dbReference type="GO" id="GO:0016035">
    <property type="term" value="C:zeta DNA polymerase complex"/>
    <property type="evidence" value="ECO:0007669"/>
    <property type="project" value="InterPro"/>
</dbReference>
<dbReference type="InterPro" id="IPR043502">
    <property type="entry name" value="DNA/RNA_pol_sf"/>
</dbReference>
<proteinExistence type="predicted"/>
<reference evidence="6" key="1">
    <citation type="journal article" date="2015" name="Genom Data">
        <title>Genome sequences of six Phytophthora species associated with forests in New Zealand.</title>
        <authorList>
            <person name="Studholme D.J."/>
            <person name="McDougal R.L."/>
            <person name="Sambles C."/>
            <person name="Hansen E."/>
            <person name="Hardy G."/>
            <person name="Grant M."/>
            <person name="Ganley R.J."/>
            <person name="Williams N.M."/>
        </authorList>
    </citation>
    <scope>NUCLEOTIDE SEQUENCE</scope>
    <source>
        <strain evidence="6">NZFS 3630</strain>
    </source>
</reference>
<dbReference type="EC" id="2.7.7.7" evidence="1"/>
<evidence type="ECO:0000313" key="7">
    <source>
        <dbReference type="Proteomes" id="UP000792063"/>
    </source>
</evidence>
<dbReference type="GO" id="GO:0005634">
    <property type="term" value="C:nucleus"/>
    <property type="evidence" value="ECO:0007669"/>
    <property type="project" value="TreeGrafter"/>
</dbReference>
<dbReference type="PANTHER" id="PTHR45812:SF1">
    <property type="entry name" value="DNA POLYMERASE ZETA CATALYTIC SUBUNIT"/>
    <property type="match status" value="1"/>
</dbReference>
<dbReference type="Proteomes" id="UP000792063">
    <property type="component" value="Unassembled WGS sequence"/>
</dbReference>
<dbReference type="SUPFAM" id="SSF56672">
    <property type="entry name" value="DNA/RNA polymerases"/>
    <property type="match status" value="1"/>
</dbReference>
<accession>A0A921VDJ0</accession>
<evidence type="ECO:0000256" key="4">
    <source>
        <dbReference type="ARBA" id="ARBA00022932"/>
    </source>
</evidence>
<keyword evidence="4" id="KW-0239">DNA-directed DNA polymerase</keyword>
<dbReference type="PROSITE" id="PS00116">
    <property type="entry name" value="DNA_POLYMERASE_B"/>
    <property type="match status" value="1"/>
</dbReference>
<dbReference type="InterPro" id="IPR042087">
    <property type="entry name" value="DNA_pol_B_thumb"/>
</dbReference>
<dbReference type="GO" id="GO:0003677">
    <property type="term" value="F:DNA binding"/>
    <property type="evidence" value="ECO:0007669"/>
    <property type="project" value="InterPro"/>
</dbReference>
<dbReference type="GO" id="GO:0042276">
    <property type="term" value="P:error-prone translesion synthesis"/>
    <property type="evidence" value="ECO:0007669"/>
    <property type="project" value="TreeGrafter"/>
</dbReference>
<feature type="domain" description="DNA-directed DNA polymerase family B multifunctional" evidence="5">
    <location>
        <begin position="2"/>
        <end position="294"/>
    </location>
</feature>
<keyword evidence="2" id="KW-0808">Transferase</keyword>
<comment type="caution">
    <text evidence="6">The sequence shown here is derived from an EMBL/GenBank/DDBJ whole genome shotgun (WGS) entry which is preliminary data.</text>
</comment>
<dbReference type="InterPro" id="IPR023211">
    <property type="entry name" value="DNA_pol_palm_dom_sf"/>
</dbReference>
<evidence type="ECO:0000256" key="1">
    <source>
        <dbReference type="ARBA" id="ARBA00012417"/>
    </source>
</evidence>
<evidence type="ECO:0000256" key="3">
    <source>
        <dbReference type="ARBA" id="ARBA00022695"/>
    </source>
</evidence>
<dbReference type="AlphaFoldDB" id="A0A921VDJ0"/>
<dbReference type="InterPro" id="IPR017964">
    <property type="entry name" value="DNA-dir_DNA_pol_B_CS"/>
</dbReference>
<reference evidence="6" key="2">
    <citation type="submission" date="2020-06" db="EMBL/GenBank/DDBJ databases">
        <authorList>
            <person name="Studholme D.J."/>
        </authorList>
    </citation>
    <scope>NUCLEOTIDE SEQUENCE</scope>
    <source>
        <strain evidence="6">NZFS 3630</strain>
    </source>
</reference>
<evidence type="ECO:0000256" key="2">
    <source>
        <dbReference type="ARBA" id="ARBA00022679"/>
    </source>
</evidence>
<dbReference type="PANTHER" id="PTHR45812">
    <property type="entry name" value="DNA POLYMERASE ZETA CATALYTIC SUBUNIT"/>
    <property type="match status" value="1"/>
</dbReference>
<dbReference type="GO" id="GO:0003887">
    <property type="term" value="F:DNA-directed DNA polymerase activity"/>
    <property type="evidence" value="ECO:0007669"/>
    <property type="project" value="UniProtKB-KW"/>
</dbReference>
<dbReference type="InterPro" id="IPR006134">
    <property type="entry name" value="DNA-dir_DNA_pol_B_multi_dom"/>
</dbReference>
<dbReference type="Gene3D" id="1.10.132.60">
    <property type="entry name" value="DNA polymerase family B, C-terminal domain"/>
    <property type="match status" value="1"/>
</dbReference>
<protein>
    <recommendedName>
        <fullName evidence="1">DNA-directed DNA polymerase</fullName>
        <ecNumber evidence="1">2.7.7.7</ecNumber>
    </recommendedName>
</protein>
<dbReference type="InterPro" id="IPR030559">
    <property type="entry name" value="PolZ_Rev3"/>
</dbReference>
<sequence>MVKKAMKSAKESNQERLEKVLKARQLALKMISNVTYGYTAAGFSGRMPCAQLADTIVQTGICTLEAAVRLIEGRSDWNANVVYGDTDSVFVLLKGRSKADAFRIGQEIADTVTVSNPKPVTLKLEKVYMGCVLVSKKRYVGYKYESPAQDVGVIESKGIETVRRDSCGVVQNAMQSSLQTLFTSCDLSKVKIGLEKYWLQILENRVPLKDFVFAKEVRLGTYTNGSAPPAALVSTKAMGKDPRAEPRYAERVPYIVVNGPPGARLVDLVVSPNDFFDKRMRYSVNYHYYIDKQVRHLDDARL</sequence>
<dbReference type="GO" id="GO:0000724">
    <property type="term" value="P:double-strand break repair via homologous recombination"/>
    <property type="evidence" value="ECO:0007669"/>
    <property type="project" value="TreeGrafter"/>
</dbReference>
<evidence type="ECO:0000313" key="6">
    <source>
        <dbReference type="EMBL" id="KAG2530215.1"/>
    </source>
</evidence>
<keyword evidence="3" id="KW-0548">Nucleotidyltransferase</keyword>
<organism evidence="6 7">
    <name type="scientific">Phytophthora kernoviae</name>
    <dbReference type="NCBI Taxonomy" id="325452"/>
    <lineage>
        <taxon>Eukaryota</taxon>
        <taxon>Sar</taxon>
        <taxon>Stramenopiles</taxon>
        <taxon>Oomycota</taxon>
        <taxon>Peronosporomycetes</taxon>
        <taxon>Peronosporales</taxon>
        <taxon>Peronosporaceae</taxon>
        <taxon>Phytophthora</taxon>
    </lineage>
</organism>
<gene>
    <name evidence="6" type="ORF">JM18_001063</name>
</gene>
<dbReference type="GO" id="GO:0000166">
    <property type="term" value="F:nucleotide binding"/>
    <property type="evidence" value="ECO:0007669"/>
    <property type="project" value="InterPro"/>
</dbReference>
<name>A0A921VDJ0_9STRA</name>
<evidence type="ECO:0000259" key="5">
    <source>
        <dbReference type="Pfam" id="PF00136"/>
    </source>
</evidence>
<dbReference type="EMBL" id="JPWU03000034">
    <property type="protein sequence ID" value="KAG2530215.1"/>
    <property type="molecule type" value="Genomic_DNA"/>
</dbReference>